<feature type="region of interest" description="Disordered" evidence="1">
    <location>
        <begin position="1"/>
        <end position="30"/>
    </location>
</feature>
<proteinExistence type="predicted"/>
<sequence>MQKEHSLPSSDESSNDTILSTPNAIANDLLNHNPQIKNYQHVPKSGLSMKTNPSCVKGCQLENSNKMIERKPKPVKLISKKLAKRELRSKRKCETRREDKTESHYVKQLLEKQVRELEFKQNNLLKKVQMLQLYKEQLELKCEQEYPSYKLMR</sequence>
<evidence type="ECO:0000313" key="3">
    <source>
        <dbReference type="EMBL" id="CAF4248933.1"/>
    </source>
</evidence>
<evidence type="ECO:0008006" key="6">
    <source>
        <dbReference type="Google" id="ProtNLM"/>
    </source>
</evidence>
<evidence type="ECO:0000256" key="1">
    <source>
        <dbReference type="SAM" id="MobiDB-lite"/>
    </source>
</evidence>
<comment type="caution">
    <text evidence="2">The sequence shown here is derived from an EMBL/GenBank/DDBJ whole genome shotgun (WGS) entry which is preliminary data.</text>
</comment>
<evidence type="ECO:0000313" key="4">
    <source>
        <dbReference type="Proteomes" id="UP000663856"/>
    </source>
</evidence>
<accession>A0A816RK48</accession>
<reference evidence="2" key="1">
    <citation type="submission" date="2021-02" db="EMBL/GenBank/DDBJ databases">
        <authorList>
            <person name="Nowell W R."/>
        </authorList>
    </citation>
    <scope>NUCLEOTIDE SEQUENCE</scope>
</reference>
<dbReference type="EMBL" id="CAJOBG010008657">
    <property type="protein sequence ID" value="CAF4248933.1"/>
    <property type="molecule type" value="Genomic_DNA"/>
</dbReference>
<organism evidence="2 4">
    <name type="scientific">Rotaria magnacalcarata</name>
    <dbReference type="NCBI Taxonomy" id="392030"/>
    <lineage>
        <taxon>Eukaryota</taxon>
        <taxon>Metazoa</taxon>
        <taxon>Spiralia</taxon>
        <taxon>Gnathifera</taxon>
        <taxon>Rotifera</taxon>
        <taxon>Eurotatoria</taxon>
        <taxon>Bdelloidea</taxon>
        <taxon>Philodinida</taxon>
        <taxon>Philodinidae</taxon>
        <taxon>Rotaria</taxon>
    </lineage>
</organism>
<gene>
    <name evidence="3" type="ORF">OVN521_LOCUS28913</name>
    <name evidence="2" type="ORF">WKI299_LOCUS14804</name>
</gene>
<name>A0A816RK48_9BILA</name>
<dbReference type="Proteomes" id="UP000663866">
    <property type="component" value="Unassembled WGS sequence"/>
</dbReference>
<evidence type="ECO:0000313" key="5">
    <source>
        <dbReference type="Proteomes" id="UP000663866"/>
    </source>
</evidence>
<dbReference type="Proteomes" id="UP000663856">
    <property type="component" value="Unassembled WGS sequence"/>
</dbReference>
<dbReference type="AlphaFoldDB" id="A0A816RK48"/>
<evidence type="ECO:0000313" key="2">
    <source>
        <dbReference type="EMBL" id="CAF2074392.1"/>
    </source>
</evidence>
<feature type="compositionally biased region" description="Polar residues" evidence="1">
    <location>
        <begin position="7"/>
        <end position="30"/>
    </location>
</feature>
<keyword evidence="5" id="KW-1185">Reference proteome</keyword>
<protein>
    <recommendedName>
        <fullName evidence="6">BZIP domain-containing protein</fullName>
    </recommendedName>
</protein>
<dbReference type="EMBL" id="CAJNRF010005808">
    <property type="protein sequence ID" value="CAF2074392.1"/>
    <property type="molecule type" value="Genomic_DNA"/>
</dbReference>